<evidence type="ECO:0000313" key="2">
    <source>
        <dbReference type="EMBL" id="NBC69537.1"/>
    </source>
</evidence>
<dbReference type="Gene3D" id="3.40.630.30">
    <property type="match status" value="1"/>
</dbReference>
<keyword evidence="3" id="KW-1185">Reference proteome</keyword>
<dbReference type="Pfam" id="PF00583">
    <property type="entry name" value="Acetyltransf_1"/>
    <property type="match status" value="1"/>
</dbReference>
<dbReference type="PANTHER" id="PTHR13355">
    <property type="entry name" value="GLUCOSAMINE 6-PHOSPHATE N-ACETYLTRANSFERASE"/>
    <property type="match status" value="1"/>
</dbReference>
<comment type="caution">
    <text evidence="2">The sequence shown here is derived from an EMBL/GenBank/DDBJ whole genome shotgun (WGS) entry which is preliminary data.</text>
</comment>
<dbReference type="RefSeq" id="WP_161697517.1">
    <property type="nucleotide sequence ID" value="NZ_JAAAMU010000005.1"/>
</dbReference>
<evidence type="ECO:0000259" key="1">
    <source>
        <dbReference type="PROSITE" id="PS51186"/>
    </source>
</evidence>
<protein>
    <submittedName>
        <fullName evidence="2">GNAT family N-acetyltransferase</fullName>
    </submittedName>
</protein>
<dbReference type="CDD" id="cd04301">
    <property type="entry name" value="NAT_SF"/>
    <property type="match status" value="1"/>
</dbReference>
<evidence type="ECO:0000313" key="3">
    <source>
        <dbReference type="Proteomes" id="UP000558113"/>
    </source>
</evidence>
<dbReference type="GO" id="GO:0008080">
    <property type="term" value="F:N-acetyltransferase activity"/>
    <property type="evidence" value="ECO:0007669"/>
    <property type="project" value="TreeGrafter"/>
</dbReference>
<gene>
    <name evidence="2" type="ORF">GT003_11085</name>
</gene>
<dbReference type="InterPro" id="IPR000182">
    <property type="entry name" value="GNAT_dom"/>
</dbReference>
<dbReference type="EMBL" id="JAAAMU010000005">
    <property type="protein sequence ID" value="NBC69537.1"/>
    <property type="molecule type" value="Genomic_DNA"/>
</dbReference>
<name>A0A7X4YNE3_9BACL</name>
<organism evidence="2 3">
    <name type="scientific">Paenibacillus sacheonensis</name>
    <dbReference type="NCBI Taxonomy" id="742054"/>
    <lineage>
        <taxon>Bacteria</taxon>
        <taxon>Bacillati</taxon>
        <taxon>Bacillota</taxon>
        <taxon>Bacilli</taxon>
        <taxon>Bacillales</taxon>
        <taxon>Paenibacillaceae</taxon>
        <taxon>Paenibacillus</taxon>
    </lineage>
</organism>
<keyword evidence="2" id="KW-0808">Transferase</keyword>
<dbReference type="SUPFAM" id="SSF55729">
    <property type="entry name" value="Acyl-CoA N-acyltransferases (Nat)"/>
    <property type="match status" value="1"/>
</dbReference>
<dbReference type="Proteomes" id="UP000558113">
    <property type="component" value="Unassembled WGS sequence"/>
</dbReference>
<dbReference type="InterPro" id="IPR039143">
    <property type="entry name" value="GNPNAT1-like"/>
</dbReference>
<feature type="domain" description="N-acetyltransferase" evidence="1">
    <location>
        <begin position="4"/>
        <end position="150"/>
    </location>
</feature>
<dbReference type="OrthoDB" id="9797826at2"/>
<dbReference type="PROSITE" id="PS51186">
    <property type="entry name" value="GNAT"/>
    <property type="match status" value="1"/>
</dbReference>
<accession>A0A7X4YNE3</accession>
<dbReference type="PANTHER" id="PTHR13355:SF15">
    <property type="entry name" value="GCN5-RELATED N-ACETYLTRANSFERASE 3, CHLOROPLASTIC"/>
    <property type="match status" value="1"/>
</dbReference>
<reference evidence="2 3" key="1">
    <citation type="submission" date="2020-01" db="EMBL/GenBank/DDBJ databases">
        <title>Paenibacillus soybeanensis sp. nov. isolated from the nodules of soybean (Glycine max(L.) Merr).</title>
        <authorList>
            <person name="Wang H."/>
        </authorList>
    </citation>
    <scope>NUCLEOTIDE SEQUENCE [LARGE SCALE GENOMIC DNA]</scope>
    <source>
        <strain evidence="2 3">DSM 23054</strain>
    </source>
</reference>
<dbReference type="AlphaFoldDB" id="A0A7X4YNE3"/>
<sequence>MTDNPARMIQPDELPQLLDLYKHLHEQDADIVDQEALQRLWSEIMTDPYMKIIVMERDGRLVSTCVLSILKNVTRGARPYGLIENVVTHGDYRKQGLGRAVLQKADDICRAYNCYKVMLLTGSTRDEVHRFYEQAGYRKGLKTGFLKKFE</sequence>
<proteinExistence type="predicted"/>
<dbReference type="InterPro" id="IPR016181">
    <property type="entry name" value="Acyl_CoA_acyltransferase"/>
</dbReference>